<name>A0A2X1ULJ6_9BURK</name>
<protein>
    <submittedName>
        <fullName evidence="1">Uncharacterized protein</fullName>
    </submittedName>
</protein>
<dbReference type="Proteomes" id="UP000250242">
    <property type="component" value="Unassembled WGS sequence"/>
</dbReference>
<dbReference type="AlphaFoldDB" id="A0A2X1ULJ6"/>
<evidence type="ECO:0000313" key="1">
    <source>
        <dbReference type="EMBL" id="SPY08032.1"/>
    </source>
</evidence>
<accession>A0A2X1ULJ6</accession>
<evidence type="ECO:0000313" key="2">
    <source>
        <dbReference type="Proteomes" id="UP000250242"/>
    </source>
</evidence>
<proteinExistence type="predicted"/>
<organism evidence="1 2">
    <name type="scientific">Oligella urethralis</name>
    <dbReference type="NCBI Taxonomy" id="90245"/>
    <lineage>
        <taxon>Bacteria</taxon>
        <taxon>Pseudomonadati</taxon>
        <taxon>Pseudomonadota</taxon>
        <taxon>Betaproteobacteria</taxon>
        <taxon>Burkholderiales</taxon>
        <taxon>Alcaligenaceae</taxon>
        <taxon>Oligella</taxon>
    </lineage>
</organism>
<dbReference type="EMBL" id="UATH01000001">
    <property type="protein sequence ID" value="SPY08032.1"/>
    <property type="molecule type" value="Genomic_DNA"/>
</dbReference>
<gene>
    <name evidence="1" type="ORF">NCTC11009_01249</name>
</gene>
<dbReference type="RefSeq" id="WP_113062514.1">
    <property type="nucleotide sequence ID" value="NZ_UATH01000001.1"/>
</dbReference>
<sequence length="389" mass="43032">MAHYIDAQGASQQVKIEPSIYLEAKEANVSVETLINKRHPVQEGAPSAFRQMASSLGLYLKEDRELGIRPTLLQDVLDGSCMNVSANTRNDVPESRILFPATILSTIEDKLARDLNTAAAAFDRLVASTETIEGSEFKRVIINYDRPSEYRSQVVAQLARPTNMTTLTVSERSQSIPTTAQGIEWSDKFERAAGLDVIALSVARKVAVELDARANQNILALLNGDEDLGMEPLNTVQPYFKSSQFDAESKDGILTQKAWVKWLYQGRSYRSIDWVVTDIDGALAIENRLGKPTVQIDDGTSPRINSQAVIANPLIPAQVQVFVTENPDWPVGTIMGLDSRYAVKRINSLSADYSATAEDVIKRSKTMRWDTGSAAFRLFDEAFSVLELK</sequence>
<reference evidence="1 2" key="1">
    <citation type="submission" date="2018-06" db="EMBL/GenBank/DDBJ databases">
        <authorList>
            <consortium name="Pathogen Informatics"/>
            <person name="Doyle S."/>
        </authorList>
    </citation>
    <scope>NUCLEOTIDE SEQUENCE [LARGE SCALE GENOMIC DNA]</scope>
    <source>
        <strain evidence="1 2">NCTC11009</strain>
    </source>
</reference>